<keyword evidence="2" id="KW-1185">Reference proteome</keyword>
<sequence>MVSEIGWRTASNRLDPLTIFKKGEKVMRKFATIIASAILAAPFIGVAPLNANAAKTKSYKFSMTSSKFFKAKTYHTKDNAITVYKGAISADTPNIVFTVKGKIKPSTTFKIDKTITAKSFATKKNSSFSYVKGQGWVKTNLITKGAFHYADR</sequence>
<dbReference type="Proteomes" id="UP000051439">
    <property type="component" value="Unassembled WGS sequence"/>
</dbReference>
<comment type="caution">
    <text evidence="1">The sequence shown here is derived from an EMBL/GenBank/DDBJ whole genome shotgun (WGS) entry which is preliminary data.</text>
</comment>
<protein>
    <submittedName>
        <fullName evidence="1">Signal peptide protein, YSIRK family</fullName>
    </submittedName>
</protein>
<proteinExistence type="predicted"/>
<dbReference type="EMBL" id="AZEB01000005">
    <property type="protein sequence ID" value="KRL22585.1"/>
    <property type="molecule type" value="Genomic_DNA"/>
</dbReference>
<dbReference type="AlphaFoldDB" id="A0A0R1NSA1"/>
<evidence type="ECO:0000313" key="1">
    <source>
        <dbReference type="EMBL" id="KRL22585.1"/>
    </source>
</evidence>
<reference evidence="1 2" key="1">
    <citation type="journal article" date="2015" name="Genome Announc.">
        <title>Expanding the biotechnology potential of lactobacilli through comparative genomics of 213 strains and associated genera.</title>
        <authorList>
            <person name="Sun Z."/>
            <person name="Harris H.M."/>
            <person name="McCann A."/>
            <person name="Guo C."/>
            <person name="Argimon S."/>
            <person name="Zhang W."/>
            <person name="Yang X."/>
            <person name="Jeffery I.B."/>
            <person name="Cooney J.C."/>
            <person name="Kagawa T.F."/>
            <person name="Liu W."/>
            <person name="Song Y."/>
            <person name="Salvetti E."/>
            <person name="Wrobel A."/>
            <person name="Rasinkangas P."/>
            <person name="Parkhill J."/>
            <person name="Rea M.C."/>
            <person name="O'Sullivan O."/>
            <person name="Ritari J."/>
            <person name="Douillard F.P."/>
            <person name="Paul Ross R."/>
            <person name="Yang R."/>
            <person name="Briner A.E."/>
            <person name="Felis G.E."/>
            <person name="de Vos W.M."/>
            <person name="Barrangou R."/>
            <person name="Klaenhammer T.R."/>
            <person name="Caufield P.W."/>
            <person name="Cui Y."/>
            <person name="Zhang H."/>
            <person name="O'Toole P.W."/>
        </authorList>
    </citation>
    <scope>NUCLEOTIDE SEQUENCE [LARGE SCALE GENOMIC DNA]</scope>
    <source>
        <strain evidence="1 2">DSM 19906</strain>
    </source>
</reference>
<name>A0A0R1NSA1_9LACO</name>
<accession>A0A0R1NSA1</accession>
<gene>
    <name evidence="1" type="ORF">FC98_GL002181</name>
</gene>
<organism evidence="1 2">
    <name type="scientific">Lentilactobacillus kisonensis DSM 19906 = JCM 15041</name>
    <dbReference type="NCBI Taxonomy" id="1423766"/>
    <lineage>
        <taxon>Bacteria</taxon>
        <taxon>Bacillati</taxon>
        <taxon>Bacillota</taxon>
        <taxon>Bacilli</taxon>
        <taxon>Lactobacillales</taxon>
        <taxon>Lactobacillaceae</taxon>
        <taxon>Lentilactobacillus</taxon>
    </lineage>
</organism>
<evidence type="ECO:0000313" key="2">
    <source>
        <dbReference type="Proteomes" id="UP000051439"/>
    </source>
</evidence>
<dbReference type="PATRIC" id="fig|1423766.4.peg.2265"/>